<keyword evidence="4 7" id="KW-0812">Transmembrane</keyword>
<gene>
    <name evidence="9" type="ORF">AVDCRST_MAG88-1874</name>
</gene>
<feature type="transmembrane region" description="Helical" evidence="7">
    <location>
        <begin position="319"/>
        <end position="341"/>
    </location>
</feature>
<keyword evidence="2" id="KW-0813">Transport</keyword>
<dbReference type="EMBL" id="CADCWM010000517">
    <property type="protein sequence ID" value="CAA9565739.1"/>
    <property type="molecule type" value="Genomic_DNA"/>
</dbReference>
<feature type="transmembrane region" description="Helical" evidence="7">
    <location>
        <begin position="175"/>
        <end position="199"/>
    </location>
</feature>
<evidence type="ECO:0000256" key="4">
    <source>
        <dbReference type="ARBA" id="ARBA00022692"/>
    </source>
</evidence>
<evidence type="ECO:0000256" key="6">
    <source>
        <dbReference type="ARBA" id="ARBA00023136"/>
    </source>
</evidence>
<evidence type="ECO:0000256" key="2">
    <source>
        <dbReference type="ARBA" id="ARBA00022448"/>
    </source>
</evidence>
<feature type="transmembrane region" description="Helical" evidence="7">
    <location>
        <begin position="113"/>
        <end position="134"/>
    </location>
</feature>
<feature type="transmembrane region" description="Helical" evidence="7">
    <location>
        <begin position="87"/>
        <end position="107"/>
    </location>
</feature>
<accession>A0A6J4V3G9</accession>
<dbReference type="GO" id="GO:0022857">
    <property type="term" value="F:transmembrane transporter activity"/>
    <property type="evidence" value="ECO:0007669"/>
    <property type="project" value="InterPro"/>
</dbReference>
<evidence type="ECO:0000256" key="1">
    <source>
        <dbReference type="ARBA" id="ARBA00004651"/>
    </source>
</evidence>
<dbReference type="Gene3D" id="1.20.1250.20">
    <property type="entry name" value="MFS general substrate transporter like domains"/>
    <property type="match status" value="1"/>
</dbReference>
<evidence type="ECO:0000259" key="8">
    <source>
        <dbReference type="PROSITE" id="PS50850"/>
    </source>
</evidence>
<feature type="transmembrane region" description="Helical" evidence="7">
    <location>
        <begin position="293"/>
        <end position="313"/>
    </location>
</feature>
<feature type="transmembrane region" description="Helical" evidence="7">
    <location>
        <begin position="382"/>
        <end position="404"/>
    </location>
</feature>
<proteinExistence type="predicted"/>
<evidence type="ECO:0000256" key="5">
    <source>
        <dbReference type="ARBA" id="ARBA00022989"/>
    </source>
</evidence>
<feature type="domain" description="Major facilitator superfamily (MFS) profile" evidence="8">
    <location>
        <begin position="1"/>
        <end position="408"/>
    </location>
</feature>
<dbReference type="InterPro" id="IPR020846">
    <property type="entry name" value="MFS_dom"/>
</dbReference>
<reference evidence="9" key="1">
    <citation type="submission" date="2020-02" db="EMBL/GenBank/DDBJ databases">
        <authorList>
            <person name="Meier V. D."/>
        </authorList>
    </citation>
    <scope>NUCLEOTIDE SEQUENCE</scope>
    <source>
        <strain evidence="9">AVDCRST_MAG88</strain>
    </source>
</reference>
<sequence>MESGEAAAGHPAMFDALAVPDYRWLWLGSLVSNVGGWMQTIGSGWLVLQLTNSPFWLGMVSFAAALPILLFSLPAGVLADRVDRRRLLLVTQASAGVLALILALLTGFGLVRIWHILAITLLSGTVMAIHMPAWQAMIPDLVGKDRLMNAVGLNSAAFNGAGVVGPALAGLIVGAFGVAACFALNAASYLAVIAALFAIRTPCIGSECRRNVMESLGEGLYFIRRRRLVFVFFALAAVISVAARPYLQLLPVFARDVLGGDSRFYGALMTANGAGALAGSLLTATLSQVPHKGLLLLVSAATLCTALIVFAIVPLVPVALGLLVLIGGSTTLFMSTTNTIIQTLTPDEVRGRVMSVWSLIAAGVMPLGSLLLGGAASLTGRVALVVIAGAGVALLATLVIGVFARDPRRGH</sequence>
<dbReference type="GO" id="GO:0005886">
    <property type="term" value="C:plasma membrane"/>
    <property type="evidence" value="ECO:0007669"/>
    <property type="project" value="UniProtKB-SubCell"/>
</dbReference>
<dbReference type="PROSITE" id="PS50850">
    <property type="entry name" value="MFS"/>
    <property type="match status" value="1"/>
</dbReference>
<protein>
    <submittedName>
        <fullName evidence="9">Uncharacterized MFS-type transporter</fullName>
    </submittedName>
</protein>
<keyword evidence="6 7" id="KW-0472">Membrane</keyword>
<evidence type="ECO:0000313" key="9">
    <source>
        <dbReference type="EMBL" id="CAA9565739.1"/>
    </source>
</evidence>
<dbReference type="InterPro" id="IPR036259">
    <property type="entry name" value="MFS_trans_sf"/>
</dbReference>
<dbReference type="PANTHER" id="PTHR23513">
    <property type="entry name" value="INTEGRAL MEMBRANE EFFLUX PROTEIN-RELATED"/>
    <property type="match status" value="1"/>
</dbReference>
<feature type="transmembrane region" description="Helical" evidence="7">
    <location>
        <begin position="146"/>
        <end position="169"/>
    </location>
</feature>
<name>A0A6J4V3G9_9BACT</name>
<dbReference type="InterPro" id="IPR010290">
    <property type="entry name" value="TM_effector"/>
</dbReference>
<feature type="transmembrane region" description="Helical" evidence="7">
    <location>
        <begin position="55"/>
        <end position="75"/>
    </location>
</feature>
<dbReference type="Pfam" id="PF05977">
    <property type="entry name" value="MFS_3"/>
    <property type="match status" value="1"/>
</dbReference>
<keyword evidence="5 7" id="KW-1133">Transmembrane helix</keyword>
<dbReference type="PANTHER" id="PTHR23513:SF11">
    <property type="entry name" value="STAPHYLOFERRIN A TRANSPORTER"/>
    <property type="match status" value="1"/>
</dbReference>
<dbReference type="AlphaFoldDB" id="A0A6J4V3G9"/>
<dbReference type="CDD" id="cd06173">
    <property type="entry name" value="MFS_MefA_like"/>
    <property type="match status" value="1"/>
</dbReference>
<evidence type="ECO:0000256" key="7">
    <source>
        <dbReference type="SAM" id="Phobius"/>
    </source>
</evidence>
<feature type="transmembrane region" description="Helical" evidence="7">
    <location>
        <begin position="228"/>
        <end position="247"/>
    </location>
</feature>
<feature type="transmembrane region" description="Helical" evidence="7">
    <location>
        <begin position="267"/>
        <end position="286"/>
    </location>
</feature>
<dbReference type="SUPFAM" id="SSF103473">
    <property type="entry name" value="MFS general substrate transporter"/>
    <property type="match status" value="1"/>
</dbReference>
<keyword evidence="3" id="KW-1003">Cell membrane</keyword>
<organism evidence="9">
    <name type="scientific">uncultured Thermomicrobiales bacterium</name>
    <dbReference type="NCBI Taxonomy" id="1645740"/>
    <lineage>
        <taxon>Bacteria</taxon>
        <taxon>Pseudomonadati</taxon>
        <taxon>Thermomicrobiota</taxon>
        <taxon>Thermomicrobia</taxon>
        <taxon>Thermomicrobiales</taxon>
        <taxon>environmental samples</taxon>
    </lineage>
</organism>
<comment type="subcellular location">
    <subcellularLocation>
        <location evidence="1">Cell membrane</location>
        <topology evidence="1">Multi-pass membrane protein</topology>
    </subcellularLocation>
</comment>
<feature type="transmembrane region" description="Helical" evidence="7">
    <location>
        <begin position="353"/>
        <end position="376"/>
    </location>
</feature>
<evidence type="ECO:0000256" key="3">
    <source>
        <dbReference type="ARBA" id="ARBA00022475"/>
    </source>
</evidence>